<feature type="domain" description="MaoC-like" evidence="1">
    <location>
        <begin position="19"/>
        <end position="112"/>
    </location>
</feature>
<evidence type="ECO:0000313" key="4">
    <source>
        <dbReference type="Proteomes" id="UP000277326"/>
    </source>
</evidence>
<evidence type="ECO:0000313" key="2">
    <source>
        <dbReference type="EMBL" id="AZH25402.1"/>
    </source>
</evidence>
<dbReference type="SUPFAM" id="SSF54637">
    <property type="entry name" value="Thioesterase/thiol ester dehydrase-isomerase"/>
    <property type="match status" value="1"/>
</dbReference>
<dbReference type="Pfam" id="PF01575">
    <property type="entry name" value="MaoC_dehydratas"/>
    <property type="match status" value="1"/>
</dbReference>
<evidence type="ECO:0000313" key="3">
    <source>
        <dbReference type="EMBL" id="RMB25109.1"/>
    </source>
</evidence>
<dbReference type="GeneID" id="38471304"/>
<dbReference type="KEGG" id="haer:DU502_08420"/>
<reference evidence="2 5" key="2">
    <citation type="submission" date="2018-07" db="EMBL/GenBank/DDBJ databases">
        <title>Genome sequences of Haloplanus aerogenes JCM 16430T.</title>
        <authorList>
            <person name="Kim Y.B."/>
            <person name="Roh S.W."/>
        </authorList>
    </citation>
    <scope>NUCLEOTIDE SEQUENCE [LARGE SCALE GENOMIC DNA]</scope>
    <source>
        <strain evidence="2 5">JCM 16430</strain>
    </source>
</reference>
<dbReference type="Proteomes" id="UP000277326">
    <property type="component" value="Unassembled WGS sequence"/>
</dbReference>
<organism evidence="3 4">
    <name type="scientific">Haloplanus aerogenes</name>
    <dbReference type="NCBI Taxonomy" id="660522"/>
    <lineage>
        <taxon>Archaea</taxon>
        <taxon>Methanobacteriati</taxon>
        <taxon>Methanobacteriota</taxon>
        <taxon>Stenosarchaea group</taxon>
        <taxon>Halobacteria</taxon>
        <taxon>Halobacteriales</taxon>
        <taxon>Haloferacaceae</taxon>
        <taxon>Haloplanus</taxon>
    </lineage>
</organism>
<proteinExistence type="predicted"/>
<reference evidence="3 4" key="1">
    <citation type="journal article" date="2015" name="Stand. Genomic Sci.">
        <title>Genomic Encyclopedia of Bacterial and Archaeal Type Strains, Phase III: the genomes of soil and plant-associated and newly described type strains.</title>
        <authorList>
            <person name="Whitman W.B."/>
            <person name="Woyke T."/>
            <person name="Klenk H.P."/>
            <person name="Zhou Y."/>
            <person name="Lilburn T.G."/>
            <person name="Beck B.J."/>
            <person name="De Vos P."/>
            <person name="Vandamme P."/>
            <person name="Eisen J.A."/>
            <person name="Garrity G."/>
            <person name="Hugenholtz P."/>
            <person name="Kyrpides N.C."/>
        </authorList>
    </citation>
    <scope>NUCLEOTIDE SEQUENCE [LARGE SCALE GENOMIC DNA]</scope>
    <source>
        <strain evidence="3 4">CGMCC 1.10124</strain>
    </source>
</reference>
<keyword evidence="5" id="KW-1185">Reference proteome</keyword>
<dbReference type="InterPro" id="IPR029069">
    <property type="entry name" value="HotDog_dom_sf"/>
</dbReference>
<dbReference type="OrthoDB" id="225748at2157"/>
<accession>A0A3M0DSM9</accession>
<evidence type="ECO:0000259" key="1">
    <source>
        <dbReference type="Pfam" id="PF01575"/>
    </source>
</evidence>
<dbReference type="RefSeq" id="WP_121918940.1">
    <property type="nucleotide sequence ID" value="NZ_CP034145.1"/>
</dbReference>
<dbReference type="Proteomes" id="UP000282007">
    <property type="component" value="Chromosome"/>
</dbReference>
<dbReference type="AlphaFoldDB" id="A0A3M0DSM9"/>
<sequence length="147" mass="16312">MTVFFDDIDRWDGESYGTYEVTETEILDFAERYDPQWFHTDPDRAADSIYGDLIASGWHTAAMSMRLFVDGFLAETATLGAKGLDHLRWPKPVVPGDELTIHSTIHGVDEASSTDDYGVVRWGVETTANDGAKTVLAIEALVLVARE</sequence>
<dbReference type="EMBL" id="REFS01000001">
    <property type="protein sequence ID" value="RMB25109.1"/>
    <property type="molecule type" value="Genomic_DNA"/>
</dbReference>
<dbReference type="Gene3D" id="3.10.129.10">
    <property type="entry name" value="Hotdog Thioesterase"/>
    <property type="match status" value="1"/>
</dbReference>
<evidence type="ECO:0000313" key="5">
    <source>
        <dbReference type="Proteomes" id="UP000282007"/>
    </source>
</evidence>
<gene>
    <name evidence="3" type="ORF">ATH50_0192</name>
    <name evidence="2" type="ORF">DU502_08420</name>
</gene>
<name>A0A3M0DSM9_9EURY</name>
<reference evidence="3" key="3">
    <citation type="submission" date="2018-10" db="EMBL/GenBank/DDBJ databases">
        <authorList>
            <person name="Whitman W."/>
            <person name="Huntemann M."/>
            <person name="Clum A."/>
            <person name="Pillay M."/>
            <person name="Palaniappan K."/>
            <person name="Varghese N."/>
            <person name="Mikhailova N."/>
            <person name="Stamatis D."/>
            <person name="Reddy T."/>
            <person name="Daum C."/>
            <person name="Shapiro N."/>
            <person name="Ivanova N."/>
            <person name="Kyrpides N."/>
            <person name="Woyke T."/>
        </authorList>
    </citation>
    <scope>NUCLEOTIDE SEQUENCE</scope>
    <source>
        <strain evidence="3">CGMCC 1.10124</strain>
    </source>
</reference>
<protein>
    <submittedName>
        <fullName evidence="3">Acyl dehydratase</fullName>
    </submittedName>
</protein>
<dbReference type="EMBL" id="CP034145">
    <property type="protein sequence ID" value="AZH25402.1"/>
    <property type="molecule type" value="Genomic_DNA"/>
</dbReference>
<dbReference type="InterPro" id="IPR002539">
    <property type="entry name" value="MaoC-like_dom"/>
</dbReference>